<evidence type="ECO:0000313" key="14">
    <source>
        <dbReference type="EMBL" id="MDE47652.1"/>
    </source>
</evidence>
<keyword evidence="11 13" id="KW-0275">Fatty acid biosynthesis</keyword>
<evidence type="ECO:0000256" key="11">
    <source>
        <dbReference type="ARBA" id="ARBA00023160"/>
    </source>
</evidence>
<evidence type="ECO:0000256" key="5">
    <source>
        <dbReference type="ARBA" id="ARBA00022516"/>
    </source>
</evidence>
<keyword evidence="13" id="KW-0256">Endoplasmic reticulum</keyword>
<evidence type="ECO:0000256" key="9">
    <source>
        <dbReference type="ARBA" id="ARBA00023098"/>
    </source>
</evidence>
<keyword evidence="9 13" id="KW-0443">Lipid metabolism</keyword>
<protein>
    <recommendedName>
        <fullName evidence="4 13">Very-long-chain (3R)-3-hydroxyacyl-CoA dehydratase</fullName>
        <ecNumber evidence="4 13">4.2.1.134</ecNumber>
    </recommendedName>
</protein>
<feature type="transmembrane region" description="Helical" evidence="13">
    <location>
        <begin position="93"/>
        <end position="109"/>
    </location>
</feature>
<keyword evidence="5 13" id="KW-0444">Lipid biosynthesis</keyword>
<dbReference type="UniPathway" id="UPA00094"/>
<keyword evidence="10 13" id="KW-0472">Membrane</keyword>
<evidence type="ECO:0000256" key="1">
    <source>
        <dbReference type="ARBA" id="ARBA00004141"/>
    </source>
</evidence>
<accession>A0A6G1SCH4</accession>
<evidence type="ECO:0000256" key="12">
    <source>
        <dbReference type="ARBA" id="ARBA00023239"/>
    </source>
</evidence>
<comment type="catalytic activity">
    <reaction evidence="13">
        <text>a very-long-chain (3R)-3-hydroxyacyl-CoA = a very-long-chain (2E)-enoyl-CoA + H2O</text>
        <dbReference type="Rhea" id="RHEA:45812"/>
        <dbReference type="ChEBI" id="CHEBI:15377"/>
        <dbReference type="ChEBI" id="CHEBI:83728"/>
        <dbReference type="ChEBI" id="CHEBI:85440"/>
        <dbReference type="EC" id="4.2.1.134"/>
    </reaction>
</comment>
<dbReference type="InterPro" id="IPR007482">
    <property type="entry name" value="Tyr_Pase-like_PTPLA"/>
</dbReference>
<evidence type="ECO:0000256" key="4">
    <source>
        <dbReference type="ARBA" id="ARBA00013122"/>
    </source>
</evidence>
<evidence type="ECO:0000256" key="6">
    <source>
        <dbReference type="ARBA" id="ARBA00022692"/>
    </source>
</evidence>
<dbReference type="GO" id="GO:0005789">
    <property type="term" value="C:endoplasmic reticulum membrane"/>
    <property type="evidence" value="ECO:0007669"/>
    <property type="project" value="UniProtKB-SubCell"/>
</dbReference>
<dbReference type="GO" id="GO:0030497">
    <property type="term" value="P:fatty acid elongation"/>
    <property type="evidence" value="ECO:0007669"/>
    <property type="project" value="TreeGrafter"/>
</dbReference>
<comment type="caution">
    <text evidence="13">Lacks conserved residue(s) required for the propagation of feature annotation.</text>
</comment>
<comment type="similarity">
    <text evidence="3 13">Belongs to the very long-chain fatty acids dehydratase HACD family.</text>
</comment>
<dbReference type="EC" id="4.2.1.134" evidence="4 13"/>
<sequence length="238" mass="27571">MKFDRREQQTSMDAGKNTVKHASNYRKTYLFLYNLMMFVMFLMVNLILLIKGLTGSMDDDSVRGAAYIVKILTYTQLLETIHPILGLVPGGPFMPFLQVIGRIVVNHFLTDSTIRLSSAPYAHYLFIVWSSIEIFRYSFYALRVFNVEIYAITWCRYTLFMPLYPMGGFCEAQVVLATVKEYEKTGAYSISLPNTSNFSFNLPAFLRVYTFLLLGPSIMYLMRYMWSQRCKQLKAKLA</sequence>
<dbReference type="AlphaFoldDB" id="A0A6G1SCH4"/>
<dbReference type="GO" id="GO:0102158">
    <property type="term" value="F:very-long-chain (3R)-3-hydroxyacyl-CoA dehydratase activity"/>
    <property type="evidence" value="ECO:0007669"/>
    <property type="project" value="UniProtKB-EC"/>
</dbReference>
<evidence type="ECO:0000256" key="10">
    <source>
        <dbReference type="ARBA" id="ARBA00023136"/>
    </source>
</evidence>
<comment type="subcellular location">
    <subcellularLocation>
        <location evidence="13">Endoplasmic reticulum membrane</location>
        <topology evidence="13">Multi-pass membrane protein</topology>
    </subcellularLocation>
    <subcellularLocation>
        <location evidence="1">Membrane</location>
        <topology evidence="1">Multi-pass membrane protein</topology>
    </subcellularLocation>
</comment>
<proteinExistence type="inferred from homology"/>
<dbReference type="PANTHER" id="PTHR11035">
    <property type="entry name" value="VERY-LONG-CHAIN (3R)-3-HYDROXYACYL-COA DEHYDRATASE"/>
    <property type="match status" value="1"/>
</dbReference>
<gene>
    <name evidence="14" type="primary">ptplad1</name>
    <name evidence="14" type="ORF">g.6456</name>
</gene>
<keyword evidence="7 13" id="KW-0276">Fatty acid metabolism</keyword>
<organism evidence="14">
    <name type="scientific">Aceria tosichella</name>
    <name type="common">wheat curl mite</name>
    <dbReference type="NCBI Taxonomy" id="561515"/>
    <lineage>
        <taxon>Eukaryota</taxon>
        <taxon>Metazoa</taxon>
        <taxon>Ecdysozoa</taxon>
        <taxon>Arthropoda</taxon>
        <taxon>Chelicerata</taxon>
        <taxon>Arachnida</taxon>
        <taxon>Acari</taxon>
        <taxon>Acariformes</taxon>
        <taxon>Trombidiformes</taxon>
        <taxon>Prostigmata</taxon>
        <taxon>Eupodina</taxon>
        <taxon>Eriophyoidea</taxon>
        <taxon>Eriophyidae</taxon>
        <taxon>Eriophyinae</taxon>
        <taxon>Aceriini</taxon>
        <taxon>Aceria</taxon>
    </lineage>
</organism>
<dbReference type="EMBL" id="GGYP01002881">
    <property type="protein sequence ID" value="MDE47652.1"/>
    <property type="molecule type" value="Transcribed_RNA"/>
</dbReference>
<evidence type="ECO:0000256" key="13">
    <source>
        <dbReference type="RuleBase" id="RU363109"/>
    </source>
</evidence>
<evidence type="ECO:0000256" key="2">
    <source>
        <dbReference type="ARBA" id="ARBA00005194"/>
    </source>
</evidence>
<evidence type="ECO:0000256" key="3">
    <source>
        <dbReference type="ARBA" id="ARBA00007811"/>
    </source>
</evidence>
<keyword evidence="12 13" id="KW-0456">Lyase</keyword>
<dbReference type="PANTHER" id="PTHR11035:SF35">
    <property type="entry name" value="VERY-LONG-CHAIN (3R)-3-HYDROXYACYL-COA DEHYDRATASE"/>
    <property type="match status" value="1"/>
</dbReference>
<keyword evidence="8 13" id="KW-1133">Transmembrane helix</keyword>
<comment type="function">
    <text evidence="13">Catalyzes the third of the four reactions of the long-chain fatty acids elongation cycle. This endoplasmic reticulum-bound enzymatic process, allows the addition of two carbons to the chain of long- and very long-chain fatty acids/VLCFAs per cycle. This enzyme catalyzes the dehydration of the 3-hydroxyacyl-CoA intermediate into trans-2,3-enoyl-CoA, within each cycle of fatty acid elongation. Thereby, it participates to the production of VLCFAs of different chain lengths that are involved in multiple biological processes as precursors of membrane lipids and lipid mediators.</text>
</comment>
<keyword evidence="6 13" id="KW-0812">Transmembrane</keyword>
<dbReference type="GO" id="GO:0042761">
    <property type="term" value="P:very long-chain fatty acid biosynthetic process"/>
    <property type="evidence" value="ECO:0007669"/>
    <property type="project" value="TreeGrafter"/>
</dbReference>
<comment type="pathway">
    <text evidence="2 13">Lipid metabolism; fatty acid biosynthesis.</text>
</comment>
<evidence type="ECO:0000256" key="8">
    <source>
        <dbReference type="ARBA" id="ARBA00022989"/>
    </source>
</evidence>
<feature type="transmembrane region" description="Helical" evidence="13">
    <location>
        <begin position="30"/>
        <end position="50"/>
    </location>
</feature>
<reference evidence="14" key="1">
    <citation type="submission" date="2018-10" db="EMBL/GenBank/DDBJ databases">
        <title>Transcriptome assembly of Aceria tosichella (Wheat curl mite) Type 2.</title>
        <authorList>
            <person name="Scully E.D."/>
            <person name="Geib S.M."/>
            <person name="Palmer N.A."/>
            <person name="Gupta A.K."/>
            <person name="Sarath G."/>
            <person name="Tatineni S."/>
        </authorList>
    </citation>
    <scope>NUCLEOTIDE SEQUENCE</scope>
    <source>
        <strain evidence="14">LincolnNE</strain>
    </source>
</reference>
<evidence type="ECO:0000256" key="7">
    <source>
        <dbReference type="ARBA" id="ARBA00022832"/>
    </source>
</evidence>
<dbReference type="GO" id="GO:0030148">
    <property type="term" value="P:sphingolipid biosynthetic process"/>
    <property type="evidence" value="ECO:0007669"/>
    <property type="project" value="TreeGrafter"/>
</dbReference>
<dbReference type="Pfam" id="PF04387">
    <property type="entry name" value="PTPLA"/>
    <property type="match status" value="1"/>
</dbReference>
<name>A0A6G1SCH4_9ACAR</name>
<feature type="transmembrane region" description="Helical" evidence="13">
    <location>
        <begin position="204"/>
        <end position="226"/>
    </location>
</feature>